<evidence type="ECO:0000313" key="2">
    <source>
        <dbReference type="EMBL" id="GAA4788582.1"/>
    </source>
</evidence>
<dbReference type="InterPro" id="IPR032710">
    <property type="entry name" value="NTF2-like_dom_sf"/>
</dbReference>
<name>A0ABP9B333_9PSEU</name>
<feature type="region of interest" description="Disordered" evidence="1">
    <location>
        <begin position="1"/>
        <end position="31"/>
    </location>
</feature>
<reference evidence="3" key="1">
    <citation type="journal article" date="2019" name="Int. J. Syst. Evol. Microbiol.">
        <title>The Global Catalogue of Microorganisms (GCM) 10K type strain sequencing project: providing services to taxonomists for standard genome sequencing and annotation.</title>
        <authorList>
            <consortium name="The Broad Institute Genomics Platform"/>
            <consortium name="The Broad Institute Genome Sequencing Center for Infectious Disease"/>
            <person name="Wu L."/>
            <person name="Ma J."/>
        </authorList>
    </citation>
    <scope>NUCLEOTIDE SEQUENCE [LARGE SCALE GENOMIC DNA]</scope>
    <source>
        <strain evidence="3">JCM 17979</strain>
    </source>
</reference>
<sequence>MTRALPGPRPREREAARRAPSSAGSGPGAGTRRDVAAFLERYADALLRGDLEAIAACHVTPVLFVTEWDSTVLATSRQVVEGFRGVVEEHRRRGYVALSHRVETVSTAASRLVEVAVRWTFHDADGRAVLHDRYRYLLRRVDDRGLLINAVVVLGGSTAAIR</sequence>
<dbReference type="Gene3D" id="3.10.450.50">
    <property type="match status" value="1"/>
</dbReference>
<dbReference type="RefSeq" id="WP_345414504.1">
    <property type="nucleotide sequence ID" value="NZ_BAABHO010000016.1"/>
</dbReference>
<protein>
    <recommendedName>
        <fullName evidence="4">SnoaL-like domain-containing protein</fullName>
    </recommendedName>
</protein>
<accession>A0ABP9B333</accession>
<organism evidence="2 3">
    <name type="scientific">Actinomycetospora chlora</name>
    <dbReference type="NCBI Taxonomy" id="663608"/>
    <lineage>
        <taxon>Bacteria</taxon>
        <taxon>Bacillati</taxon>
        <taxon>Actinomycetota</taxon>
        <taxon>Actinomycetes</taxon>
        <taxon>Pseudonocardiales</taxon>
        <taxon>Pseudonocardiaceae</taxon>
        <taxon>Actinomycetospora</taxon>
    </lineage>
</organism>
<evidence type="ECO:0000313" key="3">
    <source>
        <dbReference type="Proteomes" id="UP001500928"/>
    </source>
</evidence>
<dbReference type="EMBL" id="BAABHO010000016">
    <property type="protein sequence ID" value="GAA4788582.1"/>
    <property type="molecule type" value="Genomic_DNA"/>
</dbReference>
<comment type="caution">
    <text evidence="2">The sequence shown here is derived from an EMBL/GenBank/DDBJ whole genome shotgun (WGS) entry which is preliminary data.</text>
</comment>
<dbReference type="Proteomes" id="UP001500928">
    <property type="component" value="Unassembled WGS sequence"/>
</dbReference>
<gene>
    <name evidence="2" type="ORF">GCM10023200_23910</name>
</gene>
<keyword evidence="3" id="KW-1185">Reference proteome</keyword>
<evidence type="ECO:0008006" key="4">
    <source>
        <dbReference type="Google" id="ProtNLM"/>
    </source>
</evidence>
<dbReference type="SUPFAM" id="SSF54427">
    <property type="entry name" value="NTF2-like"/>
    <property type="match status" value="1"/>
</dbReference>
<proteinExistence type="predicted"/>
<evidence type="ECO:0000256" key="1">
    <source>
        <dbReference type="SAM" id="MobiDB-lite"/>
    </source>
</evidence>